<sequence length="542" mass="61986">MLELLKAHIKNTDNLIDDDLKGYACYTIANVGNEHKNSLICIDKNRTTLVAFTYSNENKKFIKEVIYEEKDGKIYTVYASTFDSVEYMSYVIVLQNSNDIFQMKLVKSGEENNIDLPDSEIVPLLYSDDNSPSLFIKTTNGYSSLTIKNGKCESRKFPNITSDIERNHNGAFVDVTGLSTNLIFTTQNTNKGRCIEIYALNSKDLIKLSELEIPKKTGPMVFADIRRNGRMDLVFVSHEDNKYYLNIYYNTGDTKCPFKEENDKYKDVYDLTKLFPGFEPITDVDVLGNIPAGLVAIDLDLNSYPDFVLIMKNKTTEKTFIRVLENNEGKLIVSEKWKELEEIDGAISVGVLDIYGLSEYGIFVNNYLNGDFHISYFDSTYAWDNFRLQLVTLQSDIRAIYRGVLPGVSYRLYLRTPEMVLTGTQMPQRPFLSPHIPGIFFGLGSLNVMIEKLVLRLPDGNTSMEVSQIIIPNSELVLRISNNDVDVELFLNIWSTVRGVSIVLFTVLLINFMLVVWFYLHEKKKQKKAMKKDSMLFNFEAL</sequence>
<name>A0ABQ7HWE2_9MICR</name>
<dbReference type="Pfam" id="PF23122">
    <property type="entry name" value="C2_ITFG1"/>
    <property type="match status" value="1"/>
</dbReference>
<organism evidence="9 10">
    <name type="scientific">Astathelohania contejeani</name>
    <dbReference type="NCBI Taxonomy" id="164912"/>
    <lineage>
        <taxon>Eukaryota</taxon>
        <taxon>Fungi</taxon>
        <taxon>Fungi incertae sedis</taxon>
        <taxon>Microsporidia</taxon>
        <taxon>Astathelohaniidae</taxon>
        <taxon>Astathelohania</taxon>
    </lineage>
</organism>
<accession>A0ABQ7HWE2</accession>
<keyword evidence="10" id="KW-1185">Reference proteome</keyword>
<evidence type="ECO:0000256" key="1">
    <source>
        <dbReference type="ARBA" id="ARBA00004479"/>
    </source>
</evidence>
<reference evidence="9 10" key="1">
    <citation type="submission" date="2019-01" db="EMBL/GenBank/DDBJ databases">
        <title>Genomes sequencing and comparative genomics of infectious freshwater microsporidia, Cucumispora dikerogammari and Thelohania contejeani.</title>
        <authorList>
            <person name="Cormier A."/>
            <person name="Giraud I."/>
            <person name="Wattier R."/>
            <person name="Teixeira M."/>
            <person name="Grandjean F."/>
            <person name="Rigaud T."/>
            <person name="Cordaux R."/>
        </authorList>
    </citation>
    <scope>NUCLEOTIDE SEQUENCE [LARGE SCALE GENOMIC DNA]</scope>
    <source>
        <strain evidence="9">T1</strain>
        <tissue evidence="9">Spores</tissue>
    </source>
</reference>
<comment type="similarity">
    <text evidence="2">Belongs to the TIP family.</text>
</comment>
<gene>
    <name evidence="9" type="primary">ITFG1</name>
    <name evidence="9" type="ORF">TCON_2298</name>
</gene>
<evidence type="ECO:0000256" key="5">
    <source>
        <dbReference type="ARBA" id="ARBA00023136"/>
    </source>
</evidence>
<dbReference type="InterPro" id="IPR024881">
    <property type="entry name" value="Tip"/>
</dbReference>
<evidence type="ECO:0000256" key="6">
    <source>
        <dbReference type="ARBA" id="ARBA00023180"/>
    </source>
</evidence>
<keyword evidence="5 7" id="KW-0472">Membrane</keyword>
<evidence type="ECO:0000259" key="8">
    <source>
        <dbReference type="Pfam" id="PF23122"/>
    </source>
</evidence>
<evidence type="ECO:0000256" key="2">
    <source>
        <dbReference type="ARBA" id="ARBA00006496"/>
    </source>
</evidence>
<comment type="subcellular location">
    <subcellularLocation>
        <location evidence="1">Membrane</location>
        <topology evidence="1">Single-pass type I membrane protein</topology>
    </subcellularLocation>
</comment>
<dbReference type="Proteomes" id="UP001516464">
    <property type="component" value="Unassembled WGS sequence"/>
</dbReference>
<dbReference type="SUPFAM" id="SSF69318">
    <property type="entry name" value="Integrin alpha N-terminal domain"/>
    <property type="match status" value="1"/>
</dbReference>
<evidence type="ECO:0000313" key="9">
    <source>
        <dbReference type="EMBL" id="KAF7682475.1"/>
    </source>
</evidence>
<protein>
    <submittedName>
        <fullName evidence="9">T-cell immunomodulatory protein</fullName>
    </submittedName>
</protein>
<keyword evidence="3 7" id="KW-0812">Transmembrane</keyword>
<evidence type="ECO:0000313" key="10">
    <source>
        <dbReference type="Proteomes" id="UP001516464"/>
    </source>
</evidence>
<keyword evidence="4 7" id="KW-1133">Transmembrane helix</keyword>
<feature type="transmembrane region" description="Helical" evidence="7">
    <location>
        <begin position="499"/>
        <end position="520"/>
    </location>
</feature>
<evidence type="ECO:0000256" key="4">
    <source>
        <dbReference type="ARBA" id="ARBA00022989"/>
    </source>
</evidence>
<dbReference type="EMBL" id="SBIQ01000249">
    <property type="protein sequence ID" value="KAF7682475.1"/>
    <property type="molecule type" value="Genomic_DNA"/>
</dbReference>
<keyword evidence="6" id="KW-0325">Glycoprotein</keyword>
<proteinExistence type="inferred from homology"/>
<feature type="domain" description="T-cell immunomodulatory protein TIP C2" evidence="8">
    <location>
        <begin position="419"/>
        <end position="481"/>
    </location>
</feature>
<dbReference type="InterPro" id="IPR028994">
    <property type="entry name" value="Integrin_alpha_N"/>
</dbReference>
<dbReference type="PANTHER" id="PTHR13412:SF0">
    <property type="entry name" value="T-CELL IMMUNOMODULATORY PROTEIN"/>
    <property type="match status" value="1"/>
</dbReference>
<comment type="caution">
    <text evidence="9">The sequence shown here is derived from an EMBL/GenBank/DDBJ whole genome shotgun (WGS) entry which is preliminary data.</text>
</comment>
<dbReference type="PANTHER" id="PTHR13412">
    <property type="entry name" value="T-CELL IMMUNOMODULATORY PROTEIN HOMOLOG"/>
    <property type="match status" value="1"/>
</dbReference>
<dbReference type="InterPro" id="IPR057089">
    <property type="entry name" value="C2_TIP"/>
</dbReference>
<evidence type="ECO:0000256" key="7">
    <source>
        <dbReference type="SAM" id="Phobius"/>
    </source>
</evidence>
<evidence type="ECO:0000256" key="3">
    <source>
        <dbReference type="ARBA" id="ARBA00022692"/>
    </source>
</evidence>